<keyword evidence="4" id="KW-1185">Reference proteome</keyword>
<dbReference type="PANTHER" id="PTHR43975:SF5">
    <property type="entry name" value="PUTATIVE-RELATED"/>
    <property type="match status" value="1"/>
</dbReference>
<evidence type="ECO:0000313" key="4">
    <source>
        <dbReference type="Proteomes" id="UP000708208"/>
    </source>
</evidence>
<feature type="domain" description="Ketoreductase" evidence="2">
    <location>
        <begin position="10"/>
        <end position="196"/>
    </location>
</feature>
<evidence type="ECO:0000259" key="2">
    <source>
        <dbReference type="SMART" id="SM00822"/>
    </source>
</evidence>
<accession>A0A8J2JSX1</accession>
<keyword evidence="1" id="KW-0560">Oxidoreductase</keyword>
<reference evidence="3" key="1">
    <citation type="submission" date="2021-06" db="EMBL/GenBank/DDBJ databases">
        <authorList>
            <person name="Hodson N. C."/>
            <person name="Mongue J. A."/>
            <person name="Jaron S. K."/>
        </authorList>
    </citation>
    <scope>NUCLEOTIDE SEQUENCE</scope>
</reference>
<dbReference type="Pfam" id="PF13561">
    <property type="entry name" value="adh_short_C2"/>
    <property type="match status" value="1"/>
</dbReference>
<evidence type="ECO:0000313" key="3">
    <source>
        <dbReference type="EMBL" id="CAG7720929.1"/>
    </source>
</evidence>
<evidence type="ECO:0000256" key="1">
    <source>
        <dbReference type="ARBA" id="ARBA00023002"/>
    </source>
</evidence>
<dbReference type="FunFam" id="3.40.50.720:FF:000084">
    <property type="entry name" value="Short-chain dehydrogenase reductase"/>
    <property type="match status" value="1"/>
</dbReference>
<dbReference type="EMBL" id="CAJVCH010075301">
    <property type="protein sequence ID" value="CAG7720929.1"/>
    <property type="molecule type" value="Genomic_DNA"/>
</dbReference>
<dbReference type="GO" id="GO:0006629">
    <property type="term" value="P:lipid metabolic process"/>
    <property type="evidence" value="ECO:0007669"/>
    <property type="project" value="UniProtKB-ARBA"/>
</dbReference>
<dbReference type="Proteomes" id="UP000708208">
    <property type="component" value="Unassembled WGS sequence"/>
</dbReference>
<gene>
    <name evidence="3" type="ORF">AFUS01_LOCUS10181</name>
</gene>
<dbReference type="NCBIfam" id="NF005559">
    <property type="entry name" value="PRK07231.1"/>
    <property type="match status" value="1"/>
</dbReference>
<organism evidence="3 4">
    <name type="scientific">Allacma fusca</name>
    <dbReference type="NCBI Taxonomy" id="39272"/>
    <lineage>
        <taxon>Eukaryota</taxon>
        <taxon>Metazoa</taxon>
        <taxon>Ecdysozoa</taxon>
        <taxon>Arthropoda</taxon>
        <taxon>Hexapoda</taxon>
        <taxon>Collembola</taxon>
        <taxon>Symphypleona</taxon>
        <taxon>Sminthuridae</taxon>
        <taxon>Allacma</taxon>
    </lineage>
</organism>
<sequence>MSFNPEITGKVALITGASSGIGRYTAVEFAKSGCRLALTGRNKAALEETATLCKAEGVTSDNILVVVADLENVEDCRRIVAETVGQFQQLDFLVNNAGVLVVGSVKELPLEEYEHQMNVNVRSVFVTTQAAVPHLQKTKGNIVNVSSLAGLRALPGKVAYCMSKAALDQFTQTVALELAGDGIRVNSVNPGVILTNCHRNSGMDEETYQKYLAHSKIMHPLGRVGSPEEVGQAIVFLSSDKLSGFMTGVLLPIDGGRSVTCPR</sequence>
<name>A0A8J2JSX1_9HEXA</name>
<dbReference type="AlphaFoldDB" id="A0A8J2JSX1"/>
<dbReference type="PROSITE" id="PS00061">
    <property type="entry name" value="ADH_SHORT"/>
    <property type="match status" value="1"/>
</dbReference>
<dbReference type="OrthoDB" id="47007at2759"/>
<proteinExistence type="predicted"/>
<comment type="caution">
    <text evidence="3">The sequence shown here is derived from an EMBL/GenBank/DDBJ whole genome shotgun (WGS) entry which is preliminary data.</text>
</comment>
<dbReference type="InterPro" id="IPR020904">
    <property type="entry name" value="Sc_DH/Rdtase_CS"/>
</dbReference>
<dbReference type="SMART" id="SM00822">
    <property type="entry name" value="PKS_KR"/>
    <property type="match status" value="1"/>
</dbReference>
<dbReference type="PANTHER" id="PTHR43975">
    <property type="entry name" value="ZGC:101858"/>
    <property type="match status" value="1"/>
</dbReference>
<protein>
    <recommendedName>
        <fullName evidence="2">Ketoreductase domain-containing protein</fullName>
    </recommendedName>
</protein>
<dbReference type="GO" id="GO:0016491">
    <property type="term" value="F:oxidoreductase activity"/>
    <property type="evidence" value="ECO:0007669"/>
    <property type="project" value="UniProtKB-KW"/>
</dbReference>
<dbReference type="InterPro" id="IPR057326">
    <property type="entry name" value="KR_dom"/>
</dbReference>
<dbReference type="InterPro" id="IPR002347">
    <property type="entry name" value="SDR_fam"/>
</dbReference>